<evidence type="ECO:0000313" key="1">
    <source>
        <dbReference type="EMBL" id="NBC39351.1"/>
    </source>
</evidence>
<dbReference type="EMBL" id="JAAAPK010000001">
    <property type="protein sequence ID" value="NBC39351.1"/>
    <property type="molecule type" value="Genomic_DNA"/>
</dbReference>
<dbReference type="Pfam" id="PF20461">
    <property type="entry name" value="DUF6714"/>
    <property type="match status" value="1"/>
</dbReference>
<keyword evidence="2" id="KW-1185">Reference proteome</keyword>
<gene>
    <name evidence="1" type="ORF">GTZ93_05870</name>
</gene>
<comment type="caution">
    <text evidence="1">The sequence shown here is derived from an EMBL/GenBank/DDBJ whole genome shotgun (WGS) entry which is preliminary data.</text>
</comment>
<name>A0A7X4Y5Y0_9BACT</name>
<evidence type="ECO:0000313" key="2">
    <source>
        <dbReference type="Proteomes" id="UP000537825"/>
    </source>
</evidence>
<accession>A0A7X4Y5Y0</accession>
<organism evidence="1 2">
    <name type="scientific">Corallococcus exiguus</name>
    <dbReference type="NCBI Taxonomy" id="83462"/>
    <lineage>
        <taxon>Bacteria</taxon>
        <taxon>Pseudomonadati</taxon>
        <taxon>Myxococcota</taxon>
        <taxon>Myxococcia</taxon>
        <taxon>Myxococcales</taxon>
        <taxon>Cystobacterineae</taxon>
        <taxon>Myxococcaceae</taxon>
        <taxon>Corallococcus</taxon>
    </lineage>
</organism>
<sequence length="166" mass="19392">MNSRDEQLRRQIEDAFSDVPRPEKRRVAYARGAWETPKLVRDFGGRHWKDVPIDKVRDHAAHLSLFSPEALAYYLPAYLSAALVDLDVRDFLLSSLTISDEAQPDLRAFFLRRFDRLSLPQRNAIRMFLIHMRDASNSPISKQSWSQALEMYWEAGNRESDEKTPR</sequence>
<protein>
    <submittedName>
        <fullName evidence="1">Uncharacterized protein</fullName>
    </submittedName>
</protein>
<dbReference type="Proteomes" id="UP000537825">
    <property type="component" value="Unassembled WGS sequence"/>
</dbReference>
<dbReference type="RefSeq" id="WP_139915417.1">
    <property type="nucleotide sequence ID" value="NZ_CBCSLE010000015.1"/>
</dbReference>
<dbReference type="InterPro" id="IPR046560">
    <property type="entry name" value="DUF6714"/>
</dbReference>
<dbReference type="AlphaFoldDB" id="A0A7X4Y5Y0"/>
<proteinExistence type="predicted"/>
<reference evidence="1 2" key="1">
    <citation type="submission" date="2020-01" db="EMBL/GenBank/DDBJ databases">
        <title>The draft genome sequence of Corallococcus exiguus DSM 14696.</title>
        <authorList>
            <person name="Zhang X."/>
            <person name="Zhu H."/>
        </authorList>
    </citation>
    <scope>NUCLEOTIDE SEQUENCE [LARGE SCALE GENOMIC DNA]</scope>
    <source>
        <strain evidence="1 2">DSM 14696</strain>
    </source>
</reference>